<protein>
    <submittedName>
        <fullName evidence="2">Uncharacterized protein</fullName>
    </submittedName>
</protein>
<keyword evidence="3" id="KW-1185">Reference proteome</keyword>
<dbReference type="EMBL" id="RZGK01000021">
    <property type="protein sequence ID" value="KAF9691313.1"/>
    <property type="molecule type" value="Genomic_DNA"/>
</dbReference>
<feature type="compositionally biased region" description="Pro residues" evidence="1">
    <location>
        <begin position="138"/>
        <end position="166"/>
    </location>
</feature>
<sequence length="166" mass="18797">MTKRHPSLRKAASNADLYADPSPPPQQLRHAHSTLSRSHTTADSFTHRALARWEHRLNQTTDEGQARHSFAASYRNRRDDNDNDNDNNNDDDDDFRPNRHRQRLQKQSLPPVPPKILEEPPIPAPLLEFRDGQYRLPAPKPASKPAPSHPWLPAQLPPAPAPPPPP</sequence>
<evidence type="ECO:0000313" key="3">
    <source>
        <dbReference type="Proteomes" id="UP000651452"/>
    </source>
</evidence>
<comment type="caution">
    <text evidence="2">The sequence shown here is derived from an EMBL/GenBank/DDBJ whole genome shotgun (WGS) entry which is preliminary data.</text>
</comment>
<feature type="compositionally biased region" description="Polar residues" evidence="1">
    <location>
        <begin position="33"/>
        <end position="44"/>
    </location>
</feature>
<gene>
    <name evidence="2" type="ORF">EKO04_010838</name>
</gene>
<accession>A0A8H7MDY0</accession>
<evidence type="ECO:0000256" key="1">
    <source>
        <dbReference type="SAM" id="MobiDB-lite"/>
    </source>
</evidence>
<dbReference type="AlphaFoldDB" id="A0A8H7MDY0"/>
<proteinExistence type="predicted"/>
<name>A0A8H7MDY0_9PLEO</name>
<organism evidence="2 3">
    <name type="scientific">Ascochyta lentis</name>
    <dbReference type="NCBI Taxonomy" id="205686"/>
    <lineage>
        <taxon>Eukaryota</taxon>
        <taxon>Fungi</taxon>
        <taxon>Dikarya</taxon>
        <taxon>Ascomycota</taxon>
        <taxon>Pezizomycotina</taxon>
        <taxon>Dothideomycetes</taxon>
        <taxon>Pleosporomycetidae</taxon>
        <taxon>Pleosporales</taxon>
        <taxon>Pleosporineae</taxon>
        <taxon>Didymellaceae</taxon>
        <taxon>Ascochyta</taxon>
    </lineage>
</organism>
<reference evidence="2" key="2">
    <citation type="submission" date="2020-09" db="EMBL/GenBank/DDBJ databases">
        <title>Reference genome assembly for Australian Ascochyta lentis isolate Al4.</title>
        <authorList>
            <person name="Lee R.C."/>
            <person name="Farfan-Caceres L.M."/>
            <person name="Debler J.W."/>
            <person name="Williams A.H."/>
            <person name="Henares B.M."/>
        </authorList>
    </citation>
    <scope>NUCLEOTIDE SEQUENCE</scope>
    <source>
        <strain evidence="2">Al4</strain>
    </source>
</reference>
<feature type="compositionally biased region" description="Acidic residues" evidence="1">
    <location>
        <begin position="81"/>
        <end position="94"/>
    </location>
</feature>
<evidence type="ECO:0000313" key="2">
    <source>
        <dbReference type="EMBL" id="KAF9691313.1"/>
    </source>
</evidence>
<reference evidence="2" key="1">
    <citation type="submission" date="2018-12" db="EMBL/GenBank/DDBJ databases">
        <authorList>
            <person name="Syme R.A."/>
            <person name="Farfan-Caceres L."/>
            <person name="Lichtenzveig J."/>
        </authorList>
    </citation>
    <scope>NUCLEOTIDE SEQUENCE</scope>
    <source>
        <strain evidence="2">Al4</strain>
    </source>
</reference>
<feature type="region of interest" description="Disordered" evidence="1">
    <location>
        <begin position="1"/>
        <end position="166"/>
    </location>
</feature>
<feature type="compositionally biased region" description="Pro residues" evidence="1">
    <location>
        <begin position="110"/>
        <end position="124"/>
    </location>
</feature>
<dbReference type="Proteomes" id="UP000651452">
    <property type="component" value="Unassembled WGS sequence"/>
</dbReference>